<feature type="transmembrane region" description="Helical" evidence="6">
    <location>
        <begin position="12"/>
        <end position="36"/>
    </location>
</feature>
<proteinExistence type="predicted"/>
<accession>A0ABS0IWJ3</accession>
<evidence type="ECO:0000256" key="4">
    <source>
        <dbReference type="ARBA" id="ARBA00022989"/>
    </source>
</evidence>
<dbReference type="PANTHER" id="PTHR12778">
    <property type="entry name" value="SOLUTE CARRIER FAMILY 33 ACETYL-COA TRANSPORTER -RELATED"/>
    <property type="match status" value="1"/>
</dbReference>
<evidence type="ECO:0000313" key="8">
    <source>
        <dbReference type="Proteomes" id="UP000614721"/>
    </source>
</evidence>
<dbReference type="InterPro" id="IPR036259">
    <property type="entry name" value="MFS_trans_sf"/>
</dbReference>
<dbReference type="InterPro" id="IPR024371">
    <property type="entry name" value="AcetylCoA_trans_1-like"/>
</dbReference>
<dbReference type="PANTHER" id="PTHR12778:SF10">
    <property type="entry name" value="MAJOR FACILITATOR SUPERFAMILY DOMAIN-CONTAINING PROTEIN 3"/>
    <property type="match status" value="1"/>
</dbReference>
<dbReference type="InterPro" id="IPR014090">
    <property type="entry name" value="Siderophore_transpt_RhtX/FptX"/>
</dbReference>
<name>A0ABS0IWJ3_9GAMM</name>
<dbReference type="EMBL" id="JADSJP010000025">
    <property type="protein sequence ID" value="MBG2880380.1"/>
    <property type="molecule type" value="Genomic_DNA"/>
</dbReference>
<dbReference type="Pfam" id="PF13000">
    <property type="entry name" value="Acatn"/>
    <property type="match status" value="1"/>
</dbReference>
<evidence type="ECO:0000313" key="7">
    <source>
        <dbReference type="EMBL" id="MBG2880380.1"/>
    </source>
</evidence>
<evidence type="ECO:0000256" key="1">
    <source>
        <dbReference type="ARBA" id="ARBA00004141"/>
    </source>
</evidence>
<keyword evidence="4 6" id="KW-1133">Transmembrane helix</keyword>
<sequence length="408" mass="43361">MQELLKHRQLVITLGLLYLAQGIPMGIAMDALPTLLRQEGSALSAIAFIPLVGLPWVLKFLWAPVVDNYWFTSLGRRRSWIIPMQIIVTLCLLLLALIGISVEMAKWGVTLLAIASLASATQDIATDGMAAEHASGTLLSKINAIQIAGVMGGFFLGGAGMMMLSGILGQQNILLFFAMIPAISLISITLFQQKAKYEVGENSEYSNASLLKTVRRKGAVRLLTLTLLSAVTAVSGFGLAKLFLTDSGWSLADVGKMGMMGGMVTLFFGCGGGAWLINRIGVWRAFSAGLLCALGSSLLWLSQSTGMISFSMVAVCIVLGSLSSGITSVAIMTAGMRFASTDNQAGTDMTAVQSMRDIGEMACAMMLVSLTASIGYSGGFGLAAVIALFALLFTLVNVRYQERYKLME</sequence>
<evidence type="ECO:0000256" key="5">
    <source>
        <dbReference type="ARBA" id="ARBA00023136"/>
    </source>
</evidence>
<reference evidence="7 8" key="1">
    <citation type="submission" date="2020-11" db="EMBL/GenBank/DDBJ databases">
        <title>Enhanced detection system for hospital associated transmission using whole genome sequencing surveillance.</title>
        <authorList>
            <person name="Harrison L.H."/>
            <person name="Van Tyne D."/>
            <person name="Marsh J.W."/>
            <person name="Griffith M.P."/>
            <person name="Snyder D.J."/>
            <person name="Cooper V.S."/>
            <person name="Mustapha M."/>
        </authorList>
    </citation>
    <scope>NUCLEOTIDE SEQUENCE [LARGE SCALE GENOMIC DNA]</scope>
    <source>
        <strain evidence="7 8">PR00075</strain>
    </source>
</reference>
<organism evidence="7 8">
    <name type="scientific">Proteus alimentorum</name>
    <dbReference type="NCBI Taxonomy" id="1973495"/>
    <lineage>
        <taxon>Bacteria</taxon>
        <taxon>Pseudomonadati</taxon>
        <taxon>Pseudomonadota</taxon>
        <taxon>Gammaproteobacteria</taxon>
        <taxon>Enterobacterales</taxon>
        <taxon>Morganellaceae</taxon>
        <taxon>Proteus</taxon>
    </lineage>
</organism>
<evidence type="ECO:0000256" key="6">
    <source>
        <dbReference type="SAM" id="Phobius"/>
    </source>
</evidence>
<keyword evidence="2" id="KW-0813">Transport</keyword>
<feature type="transmembrane region" description="Helical" evidence="6">
    <location>
        <begin position="42"/>
        <end position="62"/>
    </location>
</feature>
<dbReference type="RefSeq" id="WP_196568239.1">
    <property type="nucleotide sequence ID" value="NZ_JADRYY010000024.1"/>
</dbReference>
<feature type="transmembrane region" description="Helical" evidence="6">
    <location>
        <begin position="173"/>
        <end position="191"/>
    </location>
</feature>
<feature type="transmembrane region" description="Helical" evidence="6">
    <location>
        <begin position="307"/>
        <end position="331"/>
    </location>
</feature>
<feature type="transmembrane region" description="Helical" evidence="6">
    <location>
        <begin position="147"/>
        <end position="167"/>
    </location>
</feature>
<keyword evidence="3 6" id="KW-0812">Transmembrane</keyword>
<evidence type="ECO:0000256" key="2">
    <source>
        <dbReference type="ARBA" id="ARBA00022448"/>
    </source>
</evidence>
<feature type="transmembrane region" description="Helical" evidence="6">
    <location>
        <begin position="82"/>
        <end position="101"/>
    </location>
</feature>
<gene>
    <name evidence="7" type="ORF">I4902_14030</name>
</gene>
<feature type="transmembrane region" description="Helical" evidence="6">
    <location>
        <begin position="382"/>
        <end position="400"/>
    </location>
</feature>
<dbReference type="Proteomes" id="UP000614721">
    <property type="component" value="Unassembled WGS sequence"/>
</dbReference>
<dbReference type="Gene3D" id="1.20.1250.20">
    <property type="entry name" value="MFS general substrate transporter like domains"/>
    <property type="match status" value="1"/>
</dbReference>
<feature type="transmembrane region" description="Helical" evidence="6">
    <location>
        <begin position="222"/>
        <end position="245"/>
    </location>
</feature>
<feature type="transmembrane region" description="Helical" evidence="6">
    <location>
        <begin position="257"/>
        <end position="277"/>
    </location>
</feature>
<evidence type="ECO:0000256" key="3">
    <source>
        <dbReference type="ARBA" id="ARBA00022692"/>
    </source>
</evidence>
<dbReference type="NCBIfam" id="TIGR02718">
    <property type="entry name" value="sider_RhtX_FptX"/>
    <property type="match status" value="1"/>
</dbReference>
<comment type="caution">
    <text evidence="7">The sequence shown here is derived from an EMBL/GenBank/DDBJ whole genome shotgun (WGS) entry which is preliminary data.</text>
</comment>
<keyword evidence="5 6" id="KW-0472">Membrane</keyword>
<dbReference type="InterPro" id="IPR004752">
    <property type="entry name" value="AmpG_permease/AT-1"/>
</dbReference>
<feature type="transmembrane region" description="Helical" evidence="6">
    <location>
        <begin position="282"/>
        <end position="301"/>
    </location>
</feature>
<comment type="subcellular location">
    <subcellularLocation>
        <location evidence="1">Membrane</location>
        <topology evidence="1">Multi-pass membrane protein</topology>
    </subcellularLocation>
</comment>
<protein>
    <submittedName>
        <fullName evidence="7">RhtX/FptX family siderophore transporter</fullName>
    </submittedName>
</protein>
<keyword evidence="8" id="KW-1185">Reference proteome</keyword>
<dbReference type="SUPFAM" id="SSF103473">
    <property type="entry name" value="MFS general substrate transporter"/>
    <property type="match status" value="1"/>
</dbReference>